<evidence type="ECO:0000313" key="2">
    <source>
        <dbReference type="Proteomes" id="UP000256923"/>
    </source>
</evidence>
<sequence length="106" mass="12053">MNDNQRTKKLRKKAVTYFLMLLLPLVVTALTDKSNGRGLLLIAWPLGSVWYFITYRYIAKGYECQMTKHLAFSRGGGGTFHGILFYLSTFIILMLVVVLIRGTFGL</sequence>
<dbReference type="AlphaFoldDB" id="A0A3M7LKE7"/>
<protein>
    <submittedName>
        <fullName evidence="1">Uncharacterized protein</fullName>
    </submittedName>
</protein>
<gene>
    <name evidence="1" type="ORF">DYL72_18455</name>
</gene>
<organism evidence="1 2">
    <name type="scientific">Vibrio anguillarum</name>
    <name type="common">Listonella anguillarum</name>
    <dbReference type="NCBI Taxonomy" id="55601"/>
    <lineage>
        <taxon>Bacteria</taxon>
        <taxon>Pseudomonadati</taxon>
        <taxon>Pseudomonadota</taxon>
        <taxon>Gammaproteobacteria</taxon>
        <taxon>Vibrionales</taxon>
        <taxon>Vibrionaceae</taxon>
        <taxon>Vibrio</taxon>
    </lineage>
</organism>
<evidence type="ECO:0000313" key="1">
    <source>
        <dbReference type="EMBL" id="AZS26939.1"/>
    </source>
</evidence>
<dbReference type="RefSeq" id="WP_069212182.1">
    <property type="nucleotide sequence ID" value="NZ_CP034673.1"/>
</dbReference>
<accession>A0A3M7LKE7</accession>
<proteinExistence type="predicted"/>
<dbReference type="EMBL" id="CP034673">
    <property type="protein sequence ID" value="AZS26939.1"/>
    <property type="molecule type" value="Genomic_DNA"/>
</dbReference>
<dbReference type="Proteomes" id="UP000256923">
    <property type="component" value="Chromosome 2"/>
</dbReference>
<name>A0A3M7LKE7_VIBAN</name>
<reference evidence="1 2" key="1">
    <citation type="submission" date="2018-12" db="EMBL/GenBank/DDBJ databases">
        <title>Characterization and Draft Genome of Vibrio anguillarum J360 Marine Pathogen Isolated from an Outbreak in Lumpfish (Cyclopterus lumpus).</title>
        <authorList>
            <person name="Vasquez J.I."/>
            <person name="Cao T."/>
            <person name="Chakraborty S."/>
            <person name="Gnanagobal H."/>
            <person name="Wescot J."/>
            <person name="Boyce D."/>
            <person name="Santander J."/>
        </authorList>
    </citation>
    <scope>NUCLEOTIDE SEQUENCE [LARGE SCALE GENOMIC DNA]</scope>
    <source>
        <strain evidence="1 2">J360</strain>
    </source>
</reference>